<name>A0A8S1QWW7_9CILI</name>
<comment type="caution">
    <text evidence="2">The sequence shown here is derived from an EMBL/GenBank/DDBJ whole genome shotgun (WGS) entry which is preliminary data.</text>
</comment>
<keyword evidence="3" id="KW-1185">Reference proteome</keyword>
<proteinExistence type="predicted"/>
<dbReference type="Proteomes" id="UP000692954">
    <property type="component" value="Unassembled WGS sequence"/>
</dbReference>
<feature type="transmembrane region" description="Helical" evidence="1">
    <location>
        <begin position="42"/>
        <end position="66"/>
    </location>
</feature>
<protein>
    <submittedName>
        <fullName evidence="2">Uncharacterized protein</fullName>
    </submittedName>
</protein>
<sequence length="107" mass="12363">MRPFEDQFENYKIIITESIIAINTILFSISESLILFSKIDFLAIFGWIEIVGFSFILLSSLILDFYQQLGKPTRQIYQILQKCVSKTTLDNSNSANPIIKETVVKFF</sequence>
<reference evidence="2" key="1">
    <citation type="submission" date="2021-01" db="EMBL/GenBank/DDBJ databases">
        <authorList>
            <consortium name="Genoscope - CEA"/>
            <person name="William W."/>
        </authorList>
    </citation>
    <scope>NUCLEOTIDE SEQUENCE</scope>
</reference>
<keyword evidence="1" id="KW-1133">Transmembrane helix</keyword>
<keyword evidence="1" id="KW-0472">Membrane</keyword>
<evidence type="ECO:0000256" key="1">
    <source>
        <dbReference type="SAM" id="Phobius"/>
    </source>
</evidence>
<evidence type="ECO:0000313" key="3">
    <source>
        <dbReference type="Proteomes" id="UP000692954"/>
    </source>
</evidence>
<accession>A0A8S1QWW7</accession>
<organism evidence="2 3">
    <name type="scientific">Paramecium sonneborni</name>
    <dbReference type="NCBI Taxonomy" id="65129"/>
    <lineage>
        <taxon>Eukaryota</taxon>
        <taxon>Sar</taxon>
        <taxon>Alveolata</taxon>
        <taxon>Ciliophora</taxon>
        <taxon>Intramacronucleata</taxon>
        <taxon>Oligohymenophorea</taxon>
        <taxon>Peniculida</taxon>
        <taxon>Parameciidae</taxon>
        <taxon>Paramecium</taxon>
    </lineage>
</organism>
<evidence type="ECO:0000313" key="2">
    <source>
        <dbReference type="EMBL" id="CAD8119903.1"/>
    </source>
</evidence>
<dbReference type="EMBL" id="CAJJDN010000123">
    <property type="protein sequence ID" value="CAD8119903.1"/>
    <property type="molecule type" value="Genomic_DNA"/>
</dbReference>
<dbReference type="AlphaFoldDB" id="A0A8S1QWW7"/>
<keyword evidence="1" id="KW-0812">Transmembrane</keyword>
<feature type="transmembrane region" description="Helical" evidence="1">
    <location>
        <begin position="12"/>
        <end position="36"/>
    </location>
</feature>
<gene>
    <name evidence="2" type="ORF">PSON_ATCC_30995.1.T1230082</name>
</gene>